<dbReference type="Pfam" id="PF07654">
    <property type="entry name" value="C1-set"/>
    <property type="match status" value="1"/>
</dbReference>
<organism evidence="4 5">
    <name type="scientific">Pseudonaja textilis</name>
    <name type="common">Eastern brown snake</name>
    <dbReference type="NCBI Taxonomy" id="8673"/>
    <lineage>
        <taxon>Eukaryota</taxon>
        <taxon>Metazoa</taxon>
        <taxon>Chordata</taxon>
        <taxon>Craniata</taxon>
        <taxon>Vertebrata</taxon>
        <taxon>Euteleostomi</taxon>
        <taxon>Lepidosauria</taxon>
        <taxon>Squamata</taxon>
        <taxon>Bifurcata</taxon>
        <taxon>Unidentata</taxon>
        <taxon>Episquamata</taxon>
        <taxon>Toxicofera</taxon>
        <taxon>Serpentes</taxon>
        <taxon>Colubroidea</taxon>
        <taxon>Elapidae</taxon>
        <taxon>Hydrophiinae</taxon>
        <taxon>Pseudonaja</taxon>
    </lineage>
</organism>
<reference evidence="4" key="2">
    <citation type="submission" date="2025-09" db="UniProtKB">
        <authorList>
            <consortium name="Ensembl"/>
        </authorList>
    </citation>
    <scope>IDENTIFICATION</scope>
</reference>
<dbReference type="InterPro" id="IPR003597">
    <property type="entry name" value="Ig_C1-set"/>
</dbReference>
<dbReference type="CDD" id="cd00098">
    <property type="entry name" value="IgC1"/>
    <property type="match status" value="1"/>
</dbReference>
<dbReference type="GeneTree" id="ENSGT00960000191410"/>
<dbReference type="InterPro" id="IPR050380">
    <property type="entry name" value="Immune_Resp_Modulators"/>
</dbReference>
<sequence>SHKTHALLRCCNGCKCEKQSYLTVFTATVTSNARPILQLTTMPQGETFVVAVCNLSKFYPSQINVQWLQSGVPQEQIKSEVHRMHNGMFSINSVFLPQKNNVKVTYVCRVEHEGLETPLEQSVHWQPEGEGDVIIPASLPVTQNTRTTFFLSPSRPTVTPSIPSIPVIPWPLGVILALVCGFILGAGIVSCICKGNLSHLKK</sequence>
<dbReference type="PANTHER" id="PTHR23411">
    <property type="entry name" value="TAPASIN"/>
    <property type="match status" value="1"/>
</dbReference>
<feature type="transmembrane region" description="Helical" evidence="2">
    <location>
        <begin position="170"/>
        <end position="193"/>
    </location>
</feature>
<dbReference type="SMART" id="SM00407">
    <property type="entry name" value="IGc1"/>
    <property type="match status" value="1"/>
</dbReference>
<reference evidence="4" key="1">
    <citation type="submission" date="2025-08" db="UniProtKB">
        <authorList>
            <consortium name="Ensembl"/>
        </authorList>
    </citation>
    <scope>IDENTIFICATION</scope>
</reference>
<accession>A0A670Z9W4</accession>
<evidence type="ECO:0000313" key="4">
    <source>
        <dbReference type="Ensembl" id="ENSPTXP00000020897.1"/>
    </source>
</evidence>
<dbReference type="PROSITE" id="PS00290">
    <property type="entry name" value="IG_MHC"/>
    <property type="match status" value="1"/>
</dbReference>
<evidence type="ECO:0000256" key="2">
    <source>
        <dbReference type="SAM" id="Phobius"/>
    </source>
</evidence>
<dbReference type="PROSITE" id="PS50835">
    <property type="entry name" value="IG_LIKE"/>
    <property type="match status" value="1"/>
</dbReference>
<keyword evidence="2" id="KW-0812">Transmembrane</keyword>
<dbReference type="InterPro" id="IPR003006">
    <property type="entry name" value="Ig/MHC_CS"/>
</dbReference>
<dbReference type="Ensembl" id="ENSPTXT00000021536.1">
    <property type="protein sequence ID" value="ENSPTXP00000020897.1"/>
    <property type="gene ID" value="ENSPTXG00000014458.1"/>
</dbReference>
<dbReference type="AlphaFoldDB" id="A0A670Z9W4"/>
<evidence type="ECO:0000259" key="3">
    <source>
        <dbReference type="PROSITE" id="PS50835"/>
    </source>
</evidence>
<dbReference type="InterPro" id="IPR013783">
    <property type="entry name" value="Ig-like_fold"/>
</dbReference>
<keyword evidence="2" id="KW-1133">Transmembrane helix</keyword>
<dbReference type="InterPro" id="IPR036179">
    <property type="entry name" value="Ig-like_dom_sf"/>
</dbReference>
<feature type="domain" description="Ig-like" evidence="3">
    <location>
        <begin position="35"/>
        <end position="124"/>
    </location>
</feature>
<dbReference type="InterPro" id="IPR007110">
    <property type="entry name" value="Ig-like_dom"/>
</dbReference>
<keyword evidence="2" id="KW-0472">Membrane</keyword>
<proteinExistence type="predicted"/>
<evidence type="ECO:0000313" key="5">
    <source>
        <dbReference type="Proteomes" id="UP000472273"/>
    </source>
</evidence>
<keyword evidence="5" id="KW-1185">Reference proteome</keyword>
<name>A0A670Z9W4_PSETE</name>
<protein>
    <recommendedName>
        <fullName evidence="3">Ig-like domain-containing protein</fullName>
    </recommendedName>
</protein>
<dbReference type="SUPFAM" id="SSF48726">
    <property type="entry name" value="Immunoglobulin"/>
    <property type="match status" value="1"/>
</dbReference>
<dbReference type="Proteomes" id="UP000472273">
    <property type="component" value="Unplaced"/>
</dbReference>
<dbReference type="Gene3D" id="2.60.40.10">
    <property type="entry name" value="Immunoglobulins"/>
    <property type="match status" value="1"/>
</dbReference>
<keyword evidence="1" id="KW-0393">Immunoglobulin domain</keyword>
<evidence type="ECO:0000256" key="1">
    <source>
        <dbReference type="ARBA" id="ARBA00023319"/>
    </source>
</evidence>